<protein>
    <submittedName>
        <fullName evidence="1">Uncharacterized protein</fullName>
    </submittedName>
</protein>
<keyword evidence="2" id="KW-1185">Reference proteome</keyword>
<name>A0ABM9VQC6_9RHOB</name>
<accession>A0ABM9VQC6</accession>
<proteinExistence type="predicted"/>
<gene>
    <name evidence="1" type="ORF">Ga0058931_0468</name>
</gene>
<dbReference type="EMBL" id="FBYC01000001">
    <property type="protein sequence ID" value="CUX79780.1"/>
    <property type="molecule type" value="Genomic_DNA"/>
</dbReference>
<dbReference type="RefSeq" id="WP_072244588.1">
    <property type="nucleotide sequence ID" value="NZ_FBYC01000001.1"/>
</dbReference>
<sequence>MNGRTSTERFARPSLASQFASAQSAEPQIEQMTVYACNAVADVSFPLASLPIELARLAPTVPALQLGLVLASAADATQSMFGTSGPSGARSQELWKQAAIIGVDVLYLSLLDRQSATAQDLLDYWLNEDGTFHPHDTF</sequence>
<comment type="caution">
    <text evidence="1">The sequence shown here is derived from an EMBL/GenBank/DDBJ whole genome shotgun (WGS) entry which is preliminary data.</text>
</comment>
<evidence type="ECO:0000313" key="2">
    <source>
        <dbReference type="Proteomes" id="UP000182045"/>
    </source>
</evidence>
<organism evidence="1 2">
    <name type="scientific">Roseibaca calidilacus</name>
    <dbReference type="NCBI Taxonomy" id="1666912"/>
    <lineage>
        <taxon>Bacteria</taxon>
        <taxon>Pseudomonadati</taxon>
        <taxon>Pseudomonadota</taxon>
        <taxon>Alphaproteobacteria</taxon>
        <taxon>Rhodobacterales</taxon>
        <taxon>Paracoccaceae</taxon>
        <taxon>Roseinatronobacter</taxon>
    </lineage>
</organism>
<dbReference type="Proteomes" id="UP000182045">
    <property type="component" value="Unassembled WGS sequence"/>
</dbReference>
<reference evidence="1 2" key="1">
    <citation type="submission" date="2016-01" db="EMBL/GenBank/DDBJ databases">
        <authorList>
            <person name="Varghese N."/>
        </authorList>
    </citation>
    <scope>NUCLEOTIDE SEQUENCE [LARGE SCALE GENOMIC DNA]</scope>
    <source>
        <strain evidence="1 2">HL-91</strain>
    </source>
</reference>
<evidence type="ECO:0000313" key="1">
    <source>
        <dbReference type="EMBL" id="CUX79780.1"/>
    </source>
</evidence>